<proteinExistence type="predicted"/>
<feature type="transmembrane region" description="Helical" evidence="1">
    <location>
        <begin position="15"/>
        <end position="37"/>
    </location>
</feature>
<dbReference type="EMBL" id="QTUC01000001">
    <property type="protein sequence ID" value="REF38377.1"/>
    <property type="molecule type" value="Genomic_DNA"/>
</dbReference>
<accession>A0A3D9VA49</accession>
<feature type="transmembrane region" description="Helical" evidence="1">
    <location>
        <begin position="93"/>
        <end position="115"/>
    </location>
</feature>
<keyword evidence="1" id="KW-0472">Membrane</keyword>
<keyword evidence="1" id="KW-0812">Transmembrane</keyword>
<evidence type="ECO:0000313" key="2">
    <source>
        <dbReference type="EMBL" id="REF38377.1"/>
    </source>
</evidence>
<name>A0A3D9VA49_THECX</name>
<dbReference type="RefSeq" id="WP_211310677.1">
    <property type="nucleotide sequence ID" value="NZ_QTUC01000001.1"/>
</dbReference>
<evidence type="ECO:0000313" key="3">
    <source>
        <dbReference type="Proteomes" id="UP000256485"/>
    </source>
</evidence>
<dbReference type="AlphaFoldDB" id="A0A3D9VA49"/>
<dbReference type="Proteomes" id="UP000256485">
    <property type="component" value="Unassembled WGS sequence"/>
</dbReference>
<feature type="transmembrane region" description="Helical" evidence="1">
    <location>
        <begin position="62"/>
        <end position="81"/>
    </location>
</feature>
<evidence type="ECO:0000256" key="1">
    <source>
        <dbReference type="SAM" id="Phobius"/>
    </source>
</evidence>
<gene>
    <name evidence="2" type="ORF">DFJ64_3855</name>
</gene>
<protein>
    <submittedName>
        <fullName evidence="2">Uncharacterized protein</fullName>
    </submittedName>
</protein>
<sequence>MTPATTNARRTAREWTLFVVMGIGLALTVAVTVYPLANRGLLADHVRAGYPSYHEGEIATAVTWYLAILAVLGGLGVLSWLGTIWATWVRKGWAPWLATVILAVAVCVVLAGLTVKDTSGDVGLAPAVGWLQVLPCLAGLSAVVLLWGGRR</sequence>
<keyword evidence="1" id="KW-1133">Transmembrane helix</keyword>
<reference evidence="2 3" key="1">
    <citation type="submission" date="2018-08" db="EMBL/GenBank/DDBJ databases">
        <title>Sequencing the genomes of 1000 actinobacteria strains.</title>
        <authorList>
            <person name="Klenk H.-P."/>
        </authorList>
    </citation>
    <scope>NUCLEOTIDE SEQUENCE [LARGE SCALE GENOMIC DNA]</scope>
    <source>
        <strain evidence="2 3">DSM 22891</strain>
    </source>
</reference>
<feature type="transmembrane region" description="Helical" evidence="1">
    <location>
        <begin position="127"/>
        <end position="148"/>
    </location>
</feature>
<organism evidence="2 3">
    <name type="scientific">Thermasporomyces composti</name>
    <dbReference type="NCBI Taxonomy" id="696763"/>
    <lineage>
        <taxon>Bacteria</taxon>
        <taxon>Bacillati</taxon>
        <taxon>Actinomycetota</taxon>
        <taxon>Actinomycetes</taxon>
        <taxon>Propionibacteriales</taxon>
        <taxon>Nocardioidaceae</taxon>
        <taxon>Thermasporomyces</taxon>
    </lineage>
</organism>
<keyword evidence="3" id="KW-1185">Reference proteome</keyword>
<comment type="caution">
    <text evidence="2">The sequence shown here is derived from an EMBL/GenBank/DDBJ whole genome shotgun (WGS) entry which is preliminary data.</text>
</comment>